<reference evidence="1" key="1">
    <citation type="submission" date="2010-06" db="EMBL/GenBank/DDBJ databases">
        <authorList>
            <person name="Muzny D."/>
            <person name="Qin X."/>
            <person name="Buhay C."/>
            <person name="Dugan-Rocha S."/>
            <person name="Ding Y."/>
            <person name="Chen G."/>
            <person name="Hawes A."/>
            <person name="Holder M."/>
            <person name="Jhangiani S."/>
            <person name="Johnson A."/>
            <person name="Khan Z."/>
            <person name="Li Z."/>
            <person name="Liu W."/>
            <person name="Liu X."/>
            <person name="Perez L."/>
            <person name="Shen H."/>
            <person name="Wang Q."/>
            <person name="Watt J."/>
            <person name="Xi L."/>
            <person name="Xin Y."/>
            <person name="Zhou J."/>
            <person name="Deng J."/>
            <person name="Jiang H."/>
            <person name="Liu Y."/>
            <person name="Qu J."/>
            <person name="Song X.-Z."/>
            <person name="Zhang L."/>
            <person name="Villasana D."/>
            <person name="Johnson A."/>
            <person name="Liu J."/>
            <person name="Liyanage D."/>
            <person name="Lorensuhewa L."/>
            <person name="Robinson T."/>
            <person name="Song A."/>
            <person name="Song B.-B."/>
            <person name="Dinh H."/>
            <person name="Thornton R."/>
            <person name="Coyle M."/>
            <person name="Francisco L."/>
            <person name="Jackson L."/>
            <person name="Javaid M."/>
            <person name="Korchina V."/>
            <person name="Kovar C."/>
            <person name="Mata R."/>
            <person name="Mathew T."/>
            <person name="Ngo R."/>
            <person name="Nguyen L."/>
            <person name="Nguyen N."/>
            <person name="Okwuonu G."/>
            <person name="Ongeri F."/>
            <person name="Pham C."/>
            <person name="Simmons D."/>
            <person name="Wilczek-Boney K."/>
            <person name="Hale W."/>
            <person name="Jakkamsetti A."/>
            <person name="Pham P."/>
            <person name="Ruth R."/>
            <person name="San Lucas F."/>
            <person name="Warren J."/>
            <person name="Zhang J."/>
            <person name="Zhao Z."/>
            <person name="Zhou C."/>
            <person name="Zhu D."/>
            <person name="Lee S."/>
            <person name="Bess C."/>
            <person name="Blankenburg K."/>
            <person name="Forbes L."/>
            <person name="Fu Q."/>
            <person name="Gubbala S."/>
            <person name="Hirani K."/>
            <person name="Jayaseelan J.C."/>
            <person name="Lara F."/>
            <person name="Munidasa M."/>
            <person name="Palculict T."/>
            <person name="Patil S."/>
            <person name="Pu L.-L."/>
            <person name="Saada N."/>
            <person name="Tang L."/>
            <person name="Weissenberger G."/>
            <person name="Zhu Y."/>
            <person name="Hemphill L."/>
            <person name="Shang Y."/>
            <person name="Youmans B."/>
            <person name="Ayvaz T."/>
            <person name="Ross M."/>
            <person name="Santibanez J."/>
            <person name="Aqrawi P."/>
            <person name="Gross S."/>
            <person name="Joshi V."/>
            <person name="Fowler G."/>
            <person name="Nazareth L."/>
            <person name="Reid J."/>
            <person name="Worley K."/>
            <person name="Petrosino J."/>
            <person name="Highlander S."/>
            <person name="Gibbs R."/>
        </authorList>
    </citation>
    <scope>NUCLEOTIDE SEQUENCE [LARGE SCALE GENOMIC DNA]</scope>
    <source>
        <strain evidence="1">ATCC 33030</strain>
    </source>
</reference>
<evidence type="ECO:0000313" key="1">
    <source>
        <dbReference type="EMBL" id="EFK53651.1"/>
    </source>
</evidence>
<dbReference type="STRING" id="585529.HMPREF0291_11308"/>
<accession>D7WEX0</accession>
<keyword evidence="2" id="KW-1185">Reference proteome</keyword>
<evidence type="ECO:0000313" key="2">
    <source>
        <dbReference type="Proteomes" id="UP000004208"/>
    </source>
</evidence>
<dbReference type="RefSeq" id="WP_005289637.1">
    <property type="nucleotide sequence ID" value="NZ_CM000961.1"/>
</dbReference>
<dbReference type="EMBL" id="ACLJ02000003">
    <property type="protein sequence ID" value="EFK53651.1"/>
    <property type="molecule type" value="Genomic_DNA"/>
</dbReference>
<dbReference type="AlphaFoldDB" id="D7WEX0"/>
<proteinExistence type="predicted"/>
<comment type="caution">
    <text evidence="1">The sequence shown here is derived from an EMBL/GenBank/DDBJ whole genome shotgun (WGS) entry which is preliminary data.</text>
</comment>
<sequence length="68" mass="7947">MALNLRLSPEEDQQLTALAETAGTSKQKVISRLIRQEWEISEAKRANERDFWEIMDARSELMERLKNA</sequence>
<gene>
    <name evidence="1" type="ORF">HMPREF0291_11308</name>
</gene>
<dbReference type="Proteomes" id="UP000004208">
    <property type="component" value="Unassembled WGS sequence"/>
</dbReference>
<name>D7WEX0_9CORY</name>
<dbReference type="eggNOG" id="ENOG5031QD0">
    <property type="taxonomic scope" value="Bacteria"/>
</dbReference>
<dbReference type="OrthoDB" id="4423448at2"/>
<organism evidence="1 2">
    <name type="scientific">Corynebacterium genitalium ATCC 33030</name>
    <dbReference type="NCBI Taxonomy" id="585529"/>
    <lineage>
        <taxon>Bacteria</taxon>
        <taxon>Bacillati</taxon>
        <taxon>Actinomycetota</taxon>
        <taxon>Actinomycetes</taxon>
        <taxon>Mycobacteriales</taxon>
        <taxon>Corynebacteriaceae</taxon>
        <taxon>Corynebacterium</taxon>
    </lineage>
</organism>
<dbReference type="HOGENOM" id="CLU_2786815_0_0_11"/>
<protein>
    <submittedName>
        <fullName evidence="1">Ribbon-helix-helix protein, CopG family</fullName>
    </submittedName>
</protein>